<keyword evidence="2" id="KW-0378">Hydrolase</keyword>
<dbReference type="GO" id="GO:0016020">
    <property type="term" value="C:membrane"/>
    <property type="evidence" value="ECO:0007669"/>
    <property type="project" value="TreeGrafter"/>
</dbReference>
<dbReference type="Pfam" id="PF12697">
    <property type="entry name" value="Abhydrolase_6"/>
    <property type="match status" value="1"/>
</dbReference>
<dbReference type="EMBL" id="JADEYS010000015">
    <property type="protein sequence ID" value="MBE9398489.1"/>
    <property type="molecule type" value="Genomic_DNA"/>
</dbReference>
<name>A0A8J7K030_9GAMM</name>
<evidence type="ECO:0000313" key="3">
    <source>
        <dbReference type="Proteomes" id="UP000640333"/>
    </source>
</evidence>
<reference evidence="2" key="1">
    <citation type="submission" date="2020-10" db="EMBL/GenBank/DDBJ databases">
        <title>Bacterium isolated from coastal waters sediment.</title>
        <authorList>
            <person name="Chen R.-J."/>
            <person name="Lu D.-C."/>
            <person name="Zhu K.-L."/>
            <person name="Du Z.-J."/>
        </authorList>
    </citation>
    <scope>NUCLEOTIDE SEQUENCE</scope>
    <source>
        <strain evidence="2">N1Y112</strain>
    </source>
</reference>
<proteinExistence type="predicted"/>
<dbReference type="InterPro" id="IPR050266">
    <property type="entry name" value="AB_hydrolase_sf"/>
</dbReference>
<dbReference type="SUPFAM" id="SSF53474">
    <property type="entry name" value="alpha/beta-Hydrolases"/>
    <property type="match status" value="1"/>
</dbReference>
<dbReference type="Gene3D" id="3.40.50.1820">
    <property type="entry name" value="alpha/beta hydrolase"/>
    <property type="match status" value="1"/>
</dbReference>
<dbReference type="InterPro" id="IPR000073">
    <property type="entry name" value="AB_hydrolase_1"/>
</dbReference>
<dbReference type="InterPro" id="IPR029058">
    <property type="entry name" value="AB_hydrolase_fold"/>
</dbReference>
<gene>
    <name evidence="2" type="ORF">IOQ59_14605</name>
</gene>
<organism evidence="2 3">
    <name type="scientific">Pontibacterium sinense</name>
    <dbReference type="NCBI Taxonomy" id="2781979"/>
    <lineage>
        <taxon>Bacteria</taxon>
        <taxon>Pseudomonadati</taxon>
        <taxon>Pseudomonadota</taxon>
        <taxon>Gammaproteobacteria</taxon>
        <taxon>Oceanospirillales</taxon>
        <taxon>Oceanospirillaceae</taxon>
        <taxon>Pontibacterium</taxon>
    </lineage>
</organism>
<protein>
    <submittedName>
        <fullName evidence="2">Alpha/beta hydrolase</fullName>
    </submittedName>
</protein>
<feature type="domain" description="AB hydrolase-1" evidence="1">
    <location>
        <begin position="34"/>
        <end position="249"/>
    </location>
</feature>
<dbReference type="Proteomes" id="UP000640333">
    <property type="component" value="Unassembled WGS sequence"/>
</dbReference>
<dbReference type="PANTHER" id="PTHR43798:SF33">
    <property type="entry name" value="HYDROLASE, PUTATIVE (AFU_ORTHOLOGUE AFUA_2G14860)-RELATED"/>
    <property type="match status" value="1"/>
</dbReference>
<sequence>MALQWIDKMLTLPDGQQIHAMHGTHSAGEGKPTLVFLHEALGHIRMWKQFPEKLAEMTGCNALVYERLGYGESSPITLPRADDYLVPEGERRVGEVLDAAGIEDVILVGHSDGGTITLIAAAVLGDRVKAIVTEAAHLYADHLTLAGIREAAERYQTSDLPERLARYHGDRTDLLFRAWSETWLRESCHQNMNFSRWLPDIQCPALIIQGKDDQYGVPEQVTDICAGIGENATALYLEGCGHVPHLEAESSALAAMAPFIQQQLD</sequence>
<dbReference type="RefSeq" id="WP_193954124.1">
    <property type="nucleotide sequence ID" value="NZ_JADEYS010000015.1"/>
</dbReference>
<evidence type="ECO:0000259" key="1">
    <source>
        <dbReference type="Pfam" id="PF12697"/>
    </source>
</evidence>
<dbReference type="AlphaFoldDB" id="A0A8J7K030"/>
<accession>A0A8J7K030</accession>
<dbReference type="GO" id="GO:0016787">
    <property type="term" value="F:hydrolase activity"/>
    <property type="evidence" value="ECO:0007669"/>
    <property type="project" value="UniProtKB-KW"/>
</dbReference>
<comment type="caution">
    <text evidence="2">The sequence shown here is derived from an EMBL/GenBank/DDBJ whole genome shotgun (WGS) entry which is preliminary data.</text>
</comment>
<evidence type="ECO:0000313" key="2">
    <source>
        <dbReference type="EMBL" id="MBE9398489.1"/>
    </source>
</evidence>
<keyword evidence="3" id="KW-1185">Reference proteome</keyword>
<dbReference type="PANTHER" id="PTHR43798">
    <property type="entry name" value="MONOACYLGLYCEROL LIPASE"/>
    <property type="match status" value="1"/>
</dbReference>